<dbReference type="InterPro" id="IPR006114">
    <property type="entry name" value="6PGDH_C"/>
</dbReference>
<keyword evidence="4 7" id="KW-0560">Oxidoreductase</keyword>
<evidence type="ECO:0000256" key="5">
    <source>
        <dbReference type="ARBA" id="ARBA00023064"/>
    </source>
</evidence>
<organism evidence="9 10">
    <name type="scientific">Tilletiopsis washingtonensis</name>
    <dbReference type="NCBI Taxonomy" id="58919"/>
    <lineage>
        <taxon>Eukaryota</taxon>
        <taxon>Fungi</taxon>
        <taxon>Dikarya</taxon>
        <taxon>Basidiomycota</taxon>
        <taxon>Ustilaginomycotina</taxon>
        <taxon>Exobasidiomycetes</taxon>
        <taxon>Entylomatales</taxon>
        <taxon>Entylomatales incertae sedis</taxon>
        <taxon>Tilletiopsis</taxon>
    </lineage>
</organism>
<dbReference type="OrthoDB" id="434986at2759"/>
<evidence type="ECO:0000313" key="10">
    <source>
        <dbReference type="Proteomes" id="UP000245946"/>
    </source>
</evidence>
<dbReference type="InterPro" id="IPR006184">
    <property type="entry name" value="6PGdom_BS"/>
</dbReference>
<evidence type="ECO:0000256" key="2">
    <source>
        <dbReference type="ARBA" id="ARBA00008419"/>
    </source>
</evidence>
<dbReference type="InterPro" id="IPR006183">
    <property type="entry name" value="Pgluconate_DH"/>
</dbReference>
<keyword evidence="5 7" id="KW-0311">Gluconate utilization</keyword>
<dbReference type="GO" id="GO:0019521">
    <property type="term" value="P:D-gluconate metabolic process"/>
    <property type="evidence" value="ECO:0007669"/>
    <property type="project" value="UniProtKB-KW"/>
</dbReference>
<keyword evidence="7" id="KW-0521">NADP</keyword>
<dbReference type="PANTHER" id="PTHR11811">
    <property type="entry name" value="6-PHOSPHOGLUCONATE DEHYDROGENASE"/>
    <property type="match status" value="1"/>
</dbReference>
<name>A0A316ZAA1_9BASI</name>
<comment type="pathway">
    <text evidence="1 7">Carbohydrate degradation; pentose phosphate pathway; D-ribulose 5-phosphate from D-glucose 6-phosphate (oxidative stage): step 3/3.</text>
</comment>
<evidence type="ECO:0000313" key="9">
    <source>
        <dbReference type="EMBL" id="PWN98226.1"/>
    </source>
</evidence>
<dbReference type="InterPro" id="IPR008927">
    <property type="entry name" value="6-PGluconate_DH-like_C_sf"/>
</dbReference>
<sequence length="376" mass="41236">MGQNLILNMNDKGYTVCAYNRTTSKVDDFLEHEAKGTNVIGAHSIEEFVKNLKRPRKMIILVKAGAAVDAFIDQLVPHLEKGDIIIDGGNSHYPDSIRRTEALEAKGLLFVGAGVSGGEEGARHGPSIMPGGSDAAWPHLKEIFQKTAAQSDGEPCCDWVGQTGAGHYVKMVHNGIEYGDMQLICEGYDILKRGLGLKEAEIGDIFDKWNSGVLDSFLIEITRDILRFNDTDGTPMVEKILDVAGQKGTGKWTAINALDLGQPLTLIGEAVFARCLSSLKAERVRASKVLSGPEAPKFEGDKTQFIADLEQALYASKIVSYAQGFMLMREAAKEYKWTLNNPSIALMWRGGCIIRSVFLKDITTAFRKNPELENLL</sequence>
<accession>A0A316ZAA1</accession>
<evidence type="ECO:0000256" key="6">
    <source>
        <dbReference type="ARBA" id="ARBA00023126"/>
    </source>
</evidence>
<evidence type="ECO:0000259" key="8">
    <source>
        <dbReference type="SMART" id="SM01350"/>
    </source>
</evidence>
<dbReference type="GO" id="GO:0050661">
    <property type="term" value="F:NADP binding"/>
    <property type="evidence" value="ECO:0007669"/>
    <property type="project" value="InterPro"/>
</dbReference>
<dbReference type="Gene3D" id="3.40.50.720">
    <property type="entry name" value="NAD(P)-binding Rossmann-like Domain"/>
    <property type="match status" value="1"/>
</dbReference>
<dbReference type="SUPFAM" id="SSF48179">
    <property type="entry name" value="6-phosphogluconate dehydrogenase C-terminal domain-like"/>
    <property type="match status" value="1"/>
</dbReference>
<dbReference type="NCBIfam" id="NF006765">
    <property type="entry name" value="PRK09287.1"/>
    <property type="match status" value="1"/>
</dbReference>
<dbReference type="InterPro" id="IPR013328">
    <property type="entry name" value="6PGD_dom2"/>
</dbReference>
<gene>
    <name evidence="9" type="ORF">FA09DRAFT_329842</name>
</gene>
<dbReference type="Pfam" id="PF00393">
    <property type="entry name" value="6PGD"/>
    <property type="match status" value="1"/>
</dbReference>
<dbReference type="GO" id="GO:0004616">
    <property type="term" value="F:phosphogluconate dehydrogenase (decarboxylating) activity"/>
    <property type="evidence" value="ECO:0007669"/>
    <property type="project" value="UniProtKB-EC"/>
</dbReference>
<dbReference type="STRING" id="58919.A0A316ZAA1"/>
<comment type="catalytic activity">
    <reaction evidence="7">
        <text>6-phospho-D-gluconate + NADP(+) = D-ribulose 5-phosphate + CO2 + NADPH</text>
        <dbReference type="Rhea" id="RHEA:10116"/>
        <dbReference type="ChEBI" id="CHEBI:16526"/>
        <dbReference type="ChEBI" id="CHEBI:57783"/>
        <dbReference type="ChEBI" id="CHEBI:58121"/>
        <dbReference type="ChEBI" id="CHEBI:58349"/>
        <dbReference type="ChEBI" id="CHEBI:58759"/>
        <dbReference type="EC" id="1.1.1.44"/>
    </reaction>
</comment>
<evidence type="ECO:0000256" key="3">
    <source>
        <dbReference type="ARBA" id="ARBA00011738"/>
    </source>
</evidence>
<reference evidence="9 10" key="1">
    <citation type="journal article" date="2018" name="Mol. Biol. Evol.">
        <title>Broad Genomic Sampling Reveals a Smut Pathogenic Ancestry of the Fungal Clade Ustilaginomycotina.</title>
        <authorList>
            <person name="Kijpornyongpan T."/>
            <person name="Mondo S.J."/>
            <person name="Barry K."/>
            <person name="Sandor L."/>
            <person name="Lee J."/>
            <person name="Lipzen A."/>
            <person name="Pangilinan J."/>
            <person name="LaButti K."/>
            <person name="Hainaut M."/>
            <person name="Henrissat B."/>
            <person name="Grigoriev I.V."/>
            <person name="Spatafora J.W."/>
            <person name="Aime M.C."/>
        </authorList>
    </citation>
    <scope>NUCLEOTIDE SEQUENCE [LARGE SCALE GENOMIC DNA]</scope>
    <source>
        <strain evidence="9 10">MCA 4186</strain>
    </source>
</reference>
<evidence type="ECO:0000256" key="1">
    <source>
        <dbReference type="ARBA" id="ARBA00004874"/>
    </source>
</evidence>
<keyword evidence="10" id="KW-1185">Reference proteome</keyword>
<dbReference type="SUPFAM" id="SSF51735">
    <property type="entry name" value="NAD(P)-binding Rossmann-fold domains"/>
    <property type="match status" value="1"/>
</dbReference>
<dbReference type="InterPro" id="IPR006113">
    <property type="entry name" value="6PGDH_Gnd/GntZ"/>
</dbReference>
<dbReference type="AlphaFoldDB" id="A0A316ZAA1"/>
<dbReference type="EC" id="1.1.1.44" evidence="7"/>
<dbReference type="NCBIfam" id="TIGR00873">
    <property type="entry name" value="gnd"/>
    <property type="match status" value="1"/>
</dbReference>
<comment type="similarity">
    <text evidence="2 7">Belongs to the 6-phosphogluconate dehydrogenase family.</text>
</comment>
<dbReference type="SMART" id="SM01350">
    <property type="entry name" value="6PGD"/>
    <property type="match status" value="1"/>
</dbReference>
<dbReference type="Pfam" id="PF03446">
    <property type="entry name" value="NAD_binding_2"/>
    <property type="match status" value="1"/>
</dbReference>
<comment type="subunit">
    <text evidence="3">Homodimer.</text>
</comment>
<dbReference type="Proteomes" id="UP000245946">
    <property type="component" value="Unassembled WGS sequence"/>
</dbReference>
<dbReference type="PROSITE" id="PS00461">
    <property type="entry name" value="6PGD"/>
    <property type="match status" value="1"/>
</dbReference>
<keyword evidence="6 7" id="KW-0570">Pentose shunt</keyword>
<evidence type="ECO:0000256" key="4">
    <source>
        <dbReference type="ARBA" id="ARBA00023002"/>
    </source>
</evidence>
<dbReference type="InterPro" id="IPR036291">
    <property type="entry name" value="NAD(P)-bd_dom_sf"/>
</dbReference>
<dbReference type="RefSeq" id="XP_025598505.1">
    <property type="nucleotide sequence ID" value="XM_025742351.1"/>
</dbReference>
<dbReference type="InterPro" id="IPR006115">
    <property type="entry name" value="6PGDH_NADP-bd"/>
</dbReference>
<feature type="domain" description="6-phosphogluconate dehydrogenase C-terminal" evidence="8">
    <location>
        <begin position="166"/>
        <end position="376"/>
    </location>
</feature>
<dbReference type="Gene3D" id="1.10.1040.10">
    <property type="entry name" value="N-(1-d-carboxylethyl)-l-norvaline Dehydrogenase, domain 2"/>
    <property type="match status" value="1"/>
</dbReference>
<dbReference type="UniPathway" id="UPA00115">
    <property type="reaction ID" value="UER00410"/>
</dbReference>
<dbReference type="FunFam" id="1.10.1040.10:FF:000002">
    <property type="entry name" value="6-phosphogluconate dehydrogenase, decarboxylating"/>
    <property type="match status" value="1"/>
</dbReference>
<dbReference type="GeneID" id="37269895"/>
<dbReference type="FunFam" id="3.40.50.720:FF:000007">
    <property type="entry name" value="6-phosphogluconate dehydrogenase, decarboxylating"/>
    <property type="match status" value="1"/>
</dbReference>
<proteinExistence type="inferred from homology"/>
<protein>
    <recommendedName>
        <fullName evidence="7">6-phosphogluconate dehydrogenase, decarboxylating</fullName>
        <ecNumber evidence="7">1.1.1.44</ecNumber>
    </recommendedName>
</protein>
<dbReference type="EMBL" id="KZ819292">
    <property type="protein sequence ID" value="PWN98226.1"/>
    <property type="molecule type" value="Genomic_DNA"/>
</dbReference>
<evidence type="ECO:0000256" key="7">
    <source>
        <dbReference type="RuleBase" id="RU000485"/>
    </source>
</evidence>
<dbReference type="GO" id="GO:0006098">
    <property type="term" value="P:pentose-phosphate shunt"/>
    <property type="evidence" value="ECO:0007669"/>
    <property type="project" value="UniProtKB-UniPathway"/>
</dbReference>
<dbReference type="PRINTS" id="PR00076">
    <property type="entry name" value="6PGDHDRGNASE"/>
</dbReference>